<feature type="binding site" evidence="7">
    <location>
        <position position="225"/>
    </location>
    <ligand>
        <name>Zn(2+)</name>
        <dbReference type="ChEBI" id="CHEBI:29105"/>
    </ligand>
</feature>
<feature type="binding site" evidence="7">
    <location>
        <position position="206"/>
    </location>
    <ligand>
        <name>Zn(2+)</name>
        <dbReference type="ChEBI" id="CHEBI:29105"/>
    </ligand>
</feature>
<gene>
    <name evidence="7 9" type="primary">accD</name>
</gene>
<evidence type="ECO:0000256" key="6">
    <source>
        <dbReference type="ARBA" id="ARBA00022840"/>
    </source>
</evidence>
<comment type="subunit">
    <text evidence="7">Acetyl-CoA carboxylase is a heterohexamer composed of biotin carboxyl carrier protein, biotin carboxylase and two subunits each of ACCase subunit alpha and ACCase plastid-coded subunit beta (accD).</text>
</comment>
<keyword evidence="6 7" id="KW-0067">ATP-binding</keyword>
<keyword evidence="9" id="KW-0934">Plastid</keyword>
<keyword evidence="7" id="KW-0444">Lipid biosynthesis</keyword>
<evidence type="ECO:0000256" key="4">
    <source>
        <dbReference type="ARBA" id="ARBA00022771"/>
    </source>
</evidence>
<keyword evidence="5 7" id="KW-0862">Zinc</keyword>
<comment type="similarity">
    <text evidence="7">Belongs to the AccD/PCCB family.</text>
</comment>
<evidence type="ECO:0000256" key="2">
    <source>
        <dbReference type="ARBA" id="ARBA00022679"/>
    </source>
</evidence>
<keyword evidence="7" id="KW-0276">Fatty acid metabolism</keyword>
<dbReference type="GO" id="GO:0009570">
    <property type="term" value="C:chloroplast stroma"/>
    <property type="evidence" value="ECO:0007669"/>
    <property type="project" value="UniProtKB-SubCell"/>
</dbReference>
<dbReference type="GO" id="GO:0003989">
    <property type="term" value="F:acetyl-CoA carboxylase activity"/>
    <property type="evidence" value="ECO:0007669"/>
    <property type="project" value="InterPro"/>
</dbReference>
<proteinExistence type="inferred from homology"/>
<dbReference type="NCBIfam" id="TIGR00515">
    <property type="entry name" value="accD"/>
    <property type="match status" value="1"/>
</dbReference>
<dbReference type="GeneID" id="25396507"/>
<dbReference type="InterPro" id="IPR011762">
    <property type="entry name" value="COA_CT_N"/>
</dbReference>
<keyword evidence="9" id="KW-0150">Chloroplast</keyword>
<keyword evidence="7" id="KW-0275">Fatty acid biosynthesis</keyword>
<reference evidence="9" key="2">
    <citation type="submission" date="2015-05" db="EMBL/GenBank/DDBJ databases">
        <authorList>
            <person name="Wang D.B."/>
            <person name="Wang M."/>
        </authorList>
    </citation>
    <scope>NUCLEOTIDE SEQUENCE</scope>
</reference>
<keyword evidence="7" id="KW-0479">Metal-binding</keyword>
<feature type="domain" description="CoA carboxyltransferase N-terminal" evidence="8">
    <location>
        <begin position="199"/>
        <end position="467"/>
    </location>
</feature>
<dbReference type="PANTHER" id="PTHR42995">
    <property type="entry name" value="ACETYL-COENZYME A CARBOXYLASE CARBOXYL TRANSFERASE SUBUNIT BETA, CHLOROPLASTIC"/>
    <property type="match status" value="1"/>
</dbReference>
<keyword evidence="2 7" id="KW-0808">Transferase</keyword>
<dbReference type="PRINTS" id="PR01070">
    <property type="entry name" value="ACCCTRFRASEB"/>
</dbReference>
<comment type="function">
    <text evidence="7">Component of the acetyl coenzyme A carboxylase (ACC) complex. Biotin carboxylase (BC) catalyzes the carboxylation of biotin on its carrier protein (BCCP) and then the CO(2) group is transferred by the transcarboxylase to acetyl-CoA to form malonyl-CoA.</text>
</comment>
<evidence type="ECO:0000313" key="9">
    <source>
        <dbReference type="EMBL" id="AKT93636.1"/>
    </source>
</evidence>
<evidence type="ECO:0000259" key="8">
    <source>
        <dbReference type="PROSITE" id="PS50980"/>
    </source>
</evidence>
<keyword evidence="7" id="KW-0443">Lipid metabolism</keyword>
<dbReference type="UniPathway" id="UPA00655">
    <property type="reaction ID" value="UER00711"/>
</dbReference>
<dbReference type="GO" id="GO:0006633">
    <property type="term" value="P:fatty acid biosynthetic process"/>
    <property type="evidence" value="ECO:0007669"/>
    <property type="project" value="UniProtKB-KW"/>
</dbReference>
<dbReference type="EC" id="2.1.3.15" evidence="7"/>
<dbReference type="InterPro" id="IPR034733">
    <property type="entry name" value="AcCoA_carboxyl_beta"/>
</dbReference>
<feature type="zinc finger region" description="C4-type" evidence="7">
    <location>
        <begin position="203"/>
        <end position="225"/>
    </location>
</feature>
<evidence type="ECO:0000256" key="7">
    <source>
        <dbReference type="HAMAP-Rule" id="MF_01395"/>
    </source>
</evidence>
<comment type="subcellular location">
    <subcellularLocation>
        <location evidence="7">Plastid</location>
        <location evidence="7">Chloroplast stroma</location>
    </subcellularLocation>
</comment>
<dbReference type="InterPro" id="IPR000438">
    <property type="entry name" value="Acetyl_CoA_COase_Trfase_b_su"/>
</dbReference>
<dbReference type="RefSeq" id="YP_009162886.1">
    <property type="nucleotide sequence ID" value="NC_027728.1"/>
</dbReference>
<reference evidence="9" key="1">
    <citation type="journal article" date="2015" name="Mitochondrial DNA">
        <title>The complete chloroplast genome sequence of the medicinal plant Rheum palmatum L. (Polygonaceae).</title>
        <authorList>
            <person name="Fan K."/>
            <person name="Sun X.J."/>
            <person name="Huang M."/>
            <person name="Wang X.M."/>
        </authorList>
    </citation>
    <scope>NUCLEOTIDE SEQUENCE</scope>
</reference>
<evidence type="ECO:0000256" key="1">
    <source>
        <dbReference type="ARBA" id="ARBA00011842"/>
    </source>
</evidence>
<dbReference type="InterPro" id="IPR029045">
    <property type="entry name" value="ClpP/crotonase-like_dom_sf"/>
</dbReference>
<dbReference type="GO" id="GO:0016743">
    <property type="term" value="F:carboxyl- or carbamoyltransferase activity"/>
    <property type="evidence" value="ECO:0007669"/>
    <property type="project" value="UniProtKB-UniRule"/>
</dbReference>
<feature type="binding site" evidence="7">
    <location>
        <position position="222"/>
    </location>
    <ligand>
        <name>Zn(2+)</name>
        <dbReference type="ChEBI" id="CHEBI:29105"/>
    </ligand>
</feature>
<dbReference type="GO" id="GO:0009317">
    <property type="term" value="C:acetyl-CoA carboxylase complex"/>
    <property type="evidence" value="ECO:0007669"/>
    <property type="project" value="InterPro"/>
</dbReference>
<comment type="pathway">
    <text evidence="7">Lipid metabolism; malonyl-CoA biosynthesis; malonyl-CoA from acetyl-CoA: step 1/1.</text>
</comment>
<comment type="cofactor">
    <cofactor evidence="7">
        <name>Zn(2+)</name>
        <dbReference type="ChEBI" id="CHEBI:29105"/>
    </cofactor>
    <text evidence="7">Binds 1 zinc ion per subunit.</text>
</comment>
<keyword evidence="3 7" id="KW-0547">Nucleotide-binding</keyword>
<dbReference type="PROSITE" id="PS50980">
    <property type="entry name" value="COA_CT_NTER"/>
    <property type="match status" value="1"/>
</dbReference>
<comment type="catalytic activity">
    <reaction evidence="7">
        <text>N(6)-carboxybiotinyl-L-lysyl-[protein] + acetyl-CoA = N(6)-biotinyl-L-lysyl-[protein] + malonyl-CoA</text>
        <dbReference type="Rhea" id="RHEA:54728"/>
        <dbReference type="Rhea" id="RHEA-COMP:10505"/>
        <dbReference type="Rhea" id="RHEA-COMP:10506"/>
        <dbReference type="ChEBI" id="CHEBI:57288"/>
        <dbReference type="ChEBI" id="CHEBI:57384"/>
        <dbReference type="ChEBI" id="CHEBI:83144"/>
        <dbReference type="ChEBI" id="CHEBI:83145"/>
        <dbReference type="EC" id="2.1.3.15"/>
    </reaction>
</comment>
<sequence length="467" mass="52969">MEKRWFNSMLSKEEFQHRCGLSKSMGSLDPIENNSISENTSLDYTEKNIRSWSNGSSYSNFDLLFGIRDIRNFISDDTFLVRDIKGETYSIYFDIENDHSFCSSLQKKFSNYWNSSYGNGSKSDDPHYDLYMYDTKSSLNNHINSCIDSYLHSEMRIDNSVLSDSDNYINNYIFDESQTTAKTNGRDKNLEVTKKYSNLWIQCENCYELNYKKLLKSKTNICDECGYHLKMSSSERIELSIDPGTWDPMDEDMVSTDPIEFHSEEEPYKDRIHSYQKETGLTEAVQTGIGQLNGIPVAIGVMDFKFMGGSMGSVVGEKITRLIEYATNKNLPLIIICASGGARMQEGSLSLMQMAKISSALFDYQSNKKLFYVSILTSPTTGGVTASFGMLGDIIISEPNAYIAFAGKRVIEETLNTKVPEGSQEAEYLFDKGLFDPIVPRNPLKGVLSELFQLHAFFPLNKNSIEQ</sequence>
<dbReference type="Gene3D" id="3.90.226.10">
    <property type="entry name" value="2-enoyl-CoA Hydratase, Chain A, domain 1"/>
    <property type="match status" value="1"/>
</dbReference>
<evidence type="ECO:0000256" key="5">
    <source>
        <dbReference type="ARBA" id="ARBA00022833"/>
    </source>
</evidence>
<dbReference type="GO" id="GO:0008270">
    <property type="term" value="F:zinc ion binding"/>
    <property type="evidence" value="ECO:0007669"/>
    <property type="project" value="UniProtKB-UniRule"/>
</dbReference>
<comment type="subunit">
    <text evidence="1">Acetyl-CoA carboxylase is a heterohexamer composed of biotin carboxyl carrier protein, biotin carboxylase and 2 subunits each of ACCase subunit alpha and ACCase plastid-coded subunit beta (accD).</text>
</comment>
<name>A0A0U2EZI6_RHEPA</name>
<dbReference type="HAMAP" id="MF_01395">
    <property type="entry name" value="AcetylCoA_CT_beta"/>
    <property type="match status" value="1"/>
</dbReference>
<geneLocation type="chloroplast" evidence="9"/>
<organism evidence="9">
    <name type="scientific">Rheum palmatum</name>
    <name type="common">Chinese rhubarb</name>
    <dbReference type="NCBI Taxonomy" id="137221"/>
    <lineage>
        <taxon>Eukaryota</taxon>
        <taxon>Viridiplantae</taxon>
        <taxon>Streptophyta</taxon>
        <taxon>Embryophyta</taxon>
        <taxon>Tracheophyta</taxon>
        <taxon>Spermatophyta</taxon>
        <taxon>Magnoliopsida</taxon>
        <taxon>eudicotyledons</taxon>
        <taxon>Gunneridae</taxon>
        <taxon>Pentapetalae</taxon>
        <taxon>Caryophyllales</taxon>
        <taxon>Polygonaceae</taxon>
        <taxon>Polygonoideae</taxon>
        <taxon>Rumiceae</taxon>
        <taxon>Rheum</taxon>
    </lineage>
</organism>
<dbReference type="Pfam" id="PF01039">
    <property type="entry name" value="Carboxyl_trans"/>
    <property type="match status" value="1"/>
</dbReference>
<feature type="binding site" evidence="7">
    <location>
        <position position="203"/>
    </location>
    <ligand>
        <name>Zn(2+)</name>
        <dbReference type="ChEBI" id="CHEBI:29105"/>
    </ligand>
</feature>
<dbReference type="AlphaFoldDB" id="A0A0U2EZI6"/>
<keyword evidence="4 7" id="KW-0863">Zinc-finger</keyword>
<dbReference type="EMBL" id="KR816224">
    <property type="protein sequence ID" value="AKT93636.1"/>
    <property type="molecule type" value="Genomic_DNA"/>
</dbReference>
<dbReference type="GO" id="GO:2001295">
    <property type="term" value="P:malonyl-CoA biosynthetic process"/>
    <property type="evidence" value="ECO:0007669"/>
    <property type="project" value="UniProtKB-UniRule"/>
</dbReference>
<accession>A0A0U2EZI6</accession>
<dbReference type="PANTHER" id="PTHR42995:SF5">
    <property type="entry name" value="ACETYL-COENZYME A CARBOXYLASE CARBOXYL TRANSFERASE SUBUNIT BETA, CHLOROPLASTIC"/>
    <property type="match status" value="1"/>
</dbReference>
<protein>
    <recommendedName>
        <fullName evidence="7">Acetyl-coenzyme A carboxylase carboxyl transferase subunit beta, chloroplastic</fullName>
        <shortName evidence="7">ACCase subunit beta</shortName>
        <shortName evidence="7">Acetyl-CoA carboxylase carboxyltransferase subunit beta</shortName>
        <ecNumber evidence="7">2.1.3.15</ecNumber>
    </recommendedName>
</protein>
<dbReference type="GO" id="GO:0005524">
    <property type="term" value="F:ATP binding"/>
    <property type="evidence" value="ECO:0007669"/>
    <property type="project" value="UniProtKB-KW"/>
</dbReference>
<evidence type="ECO:0000256" key="3">
    <source>
        <dbReference type="ARBA" id="ARBA00022741"/>
    </source>
</evidence>
<dbReference type="SUPFAM" id="SSF52096">
    <property type="entry name" value="ClpP/crotonase"/>
    <property type="match status" value="1"/>
</dbReference>